<dbReference type="AlphaFoldDB" id="A0A9W6X353"/>
<comment type="caution">
    <text evidence="2">The sequence shown here is derived from an EMBL/GenBank/DDBJ whole genome shotgun (WGS) entry which is preliminary data.</text>
</comment>
<reference evidence="2" key="1">
    <citation type="submission" date="2023-04" db="EMBL/GenBank/DDBJ databases">
        <title>Phytophthora lilii NBRC 32176.</title>
        <authorList>
            <person name="Ichikawa N."/>
            <person name="Sato H."/>
            <person name="Tonouchi N."/>
        </authorList>
    </citation>
    <scope>NUCLEOTIDE SEQUENCE</scope>
    <source>
        <strain evidence="2">NBRC 32176</strain>
    </source>
</reference>
<name>A0A9W6X353_9STRA</name>
<accession>A0A9W6X353</accession>
<feature type="region of interest" description="Disordered" evidence="1">
    <location>
        <begin position="1"/>
        <end position="50"/>
    </location>
</feature>
<dbReference type="EMBL" id="BSXW01000710">
    <property type="protein sequence ID" value="GMF28364.1"/>
    <property type="molecule type" value="Genomic_DNA"/>
</dbReference>
<feature type="region of interest" description="Disordered" evidence="1">
    <location>
        <begin position="63"/>
        <end position="118"/>
    </location>
</feature>
<evidence type="ECO:0000313" key="3">
    <source>
        <dbReference type="Proteomes" id="UP001165083"/>
    </source>
</evidence>
<protein>
    <submittedName>
        <fullName evidence="2">Unnamed protein product</fullName>
    </submittedName>
</protein>
<keyword evidence="3" id="KW-1185">Reference proteome</keyword>
<organism evidence="2 3">
    <name type="scientific">Phytophthora lilii</name>
    <dbReference type="NCBI Taxonomy" id="2077276"/>
    <lineage>
        <taxon>Eukaryota</taxon>
        <taxon>Sar</taxon>
        <taxon>Stramenopiles</taxon>
        <taxon>Oomycota</taxon>
        <taxon>Peronosporomycetes</taxon>
        <taxon>Peronosporales</taxon>
        <taxon>Peronosporaceae</taxon>
        <taxon>Phytophthora</taxon>
    </lineage>
</organism>
<sequence length="118" mass="13038">MATPASLVRDVEQRGPESLGDKVHADPDVARSGRHGREARVPSAAAEQQHHDELLHKVLLGEVGEHEVAHEAHDERGASVGREDGAEAVNRRRESGLLGRQRREEHERRAQHPHEGAL</sequence>
<proteinExistence type="predicted"/>
<evidence type="ECO:0000313" key="2">
    <source>
        <dbReference type="EMBL" id="GMF28364.1"/>
    </source>
</evidence>
<gene>
    <name evidence="2" type="ORF">Plil01_001193800</name>
</gene>
<evidence type="ECO:0000256" key="1">
    <source>
        <dbReference type="SAM" id="MobiDB-lite"/>
    </source>
</evidence>
<feature type="compositionally biased region" description="Basic and acidic residues" evidence="1">
    <location>
        <begin position="9"/>
        <end position="40"/>
    </location>
</feature>
<dbReference type="Proteomes" id="UP001165083">
    <property type="component" value="Unassembled WGS sequence"/>
</dbReference>